<evidence type="ECO:0000313" key="1">
    <source>
        <dbReference type="EMBL" id="QDJ14295.1"/>
    </source>
</evidence>
<dbReference type="InterPro" id="IPR008914">
    <property type="entry name" value="PEBP"/>
</dbReference>
<dbReference type="EMBL" id="CP022011">
    <property type="protein sequence ID" value="QDJ14295.1"/>
    <property type="molecule type" value="Genomic_DNA"/>
</dbReference>
<gene>
    <name evidence="1" type="ORF">CEP48_02190</name>
</gene>
<proteinExistence type="predicted"/>
<dbReference type="Proteomes" id="UP000955338">
    <property type="component" value="Chromosome"/>
</dbReference>
<sequence>MSKFTLSSRQIPADASIPAEFEFNGFGCNGKNLSPQLSWENAPEGTKSFAVSVYDPDAPTGSGFWHWYVVNIPADVKELVPAAGSENSTTLPAGAFQLRNDYGYHGWGGACPPEGDKPHRYIFTVHALSIEKIDVDEKTPTALAGFLVHMNTLATASFTAYYQR</sequence>
<name>A0A8E3MFH7_9PAST</name>
<dbReference type="CDD" id="cd00865">
    <property type="entry name" value="PEBP_bact_arch"/>
    <property type="match status" value="1"/>
</dbReference>
<dbReference type="PANTHER" id="PTHR30289:SF1">
    <property type="entry name" value="PEBP (PHOSPHATIDYLETHANOLAMINE-BINDING PROTEIN) FAMILY PROTEIN"/>
    <property type="match status" value="1"/>
</dbReference>
<dbReference type="PANTHER" id="PTHR30289">
    <property type="entry name" value="UNCHARACTERIZED PROTEIN YBCL-RELATED"/>
    <property type="match status" value="1"/>
</dbReference>
<dbReference type="InterPro" id="IPR036610">
    <property type="entry name" value="PEBP-like_sf"/>
</dbReference>
<reference evidence="1" key="1">
    <citation type="submission" date="2017-06" db="EMBL/GenBank/DDBJ databases">
        <title>Genome sequencing of pathogenic and non-pathogenic strains within Bisgaard taxon 40.</title>
        <authorList>
            <person name="Ladner J.T."/>
            <person name="Lovett S.P."/>
            <person name="Koroleva G."/>
            <person name="Lorch J.M."/>
        </authorList>
    </citation>
    <scope>NUCLEOTIDE SEQUENCE</scope>
    <source>
        <strain evidence="1">27576-1-I1</strain>
    </source>
</reference>
<keyword evidence="2" id="KW-1185">Reference proteome</keyword>
<dbReference type="Pfam" id="PF01161">
    <property type="entry name" value="PBP"/>
    <property type="match status" value="1"/>
</dbReference>
<dbReference type="RefSeq" id="WP_261919624.1">
    <property type="nucleotide sequence ID" value="NZ_CP022011.1"/>
</dbReference>
<protein>
    <submittedName>
        <fullName evidence="1">Phosphatidylethanolamine-binding protein</fullName>
    </submittedName>
</protein>
<dbReference type="SUPFAM" id="SSF49777">
    <property type="entry name" value="PEBP-like"/>
    <property type="match status" value="1"/>
</dbReference>
<accession>A0A8E3MFH7</accession>
<dbReference type="NCBIfam" id="TIGR00481">
    <property type="entry name" value="YbhB/YbcL family Raf kinase inhibitor-like protein"/>
    <property type="match status" value="1"/>
</dbReference>
<dbReference type="AlphaFoldDB" id="A0A8E3MFH7"/>
<evidence type="ECO:0000313" key="2">
    <source>
        <dbReference type="Proteomes" id="UP000955338"/>
    </source>
</evidence>
<organism evidence="1 2">
    <name type="scientific">Mergibacter septicus</name>
    <dbReference type="NCBI Taxonomy" id="221402"/>
    <lineage>
        <taxon>Bacteria</taxon>
        <taxon>Pseudomonadati</taxon>
        <taxon>Pseudomonadota</taxon>
        <taxon>Gammaproteobacteria</taxon>
        <taxon>Pasteurellales</taxon>
        <taxon>Pasteurellaceae</taxon>
        <taxon>Mergibacter</taxon>
    </lineage>
</organism>
<dbReference type="Gene3D" id="3.90.280.10">
    <property type="entry name" value="PEBP-like"/>
    <property type="match status" value="1"/>
</dbReference>
<dbReference type="InterPro" id="IPR005247">
    <property type="entry name" value="YbhB_YbcL/LppC-like"/>
</dbReference>